<dbReference type="PATRIC" id="fig|1179773.3.peg.879"/>
<dbReference type="SUPFAM" id="SSF103473">
    <property type="entry name" value="MFS general substrate transporter"/>
    <property type="match status" value="1"/>
</dbReference>
<keyword evidence="5 9" id="KW-0812">Transmembrane</keyword>
<dbReference type="AlphaFoldDB" id="K0JVI4"/>
<feature type="transmembrane region" description="Helical" evidence="9">
    <location>
        <begin position="317"/>
        <end position="334"/>
    </location>
</feature>
<dbReference type="RefSeq" id="WP_015098316.1">
    <property type="nucleotide sequence ID" value="NC_019673.1"/>
</dbReference>
<feature type="transmembrane region" description="Helical" evidence="9">
    <location>
        <begin position="282"/>
        <end position="305"/>
    </location>
</feature>
<comment type="subcellular location">
    <subcellularLocation>
        <location evidence="1">Cell membrane</location>
        <topology evidence="1">Multi-pass membrane protein</topology>
    </subcellularLocation>
</comment>
<evidence type="ECO:0000256" key="3">
    <source>
        <dbReference type="ARBA" id="ARBA00022448"/>
    </source>
</evidence>
<dbReference type="Proteomes" id="UP000006281">
    <property type="component" value="Chromosome"/>
</dbReference>
<feature type="transmembrane region" description="Helical" evidence="9">
    <location>
        <begin position="340"/>
        <end position="361"/>
    </location>
</feature>
<feature type="transmembrane region" description="Helical" evidence="9">
    <location>
        <begin position="158"/>
        <end position="177"/>
    </location>
</feature>
<dbReference type="InterPro" id="IPR036259">
    <property type="entry name" value="MFS_trans_sf"/>
</dbReference>
<keyword evidence="12" id="KW-1185">Reference proteome</keyword>
<dbReference type="OrthoDB" id="63984at2"/>
<dbReference type="HOGENOM" id="CLU_001265_19_3_11"/>
<keyword evidence="7 9" id="KW-0472">Membrane</keyword>
<feature type="transmembrane region" description="Helical" evidence="9">
    <location>
        <begin position="71"/>
        <end position="90"/>
    </location>
</feature>
<dbReference type="CDD" id="cd17324">
    <property type="entry name" value="MFS_NepI_like"/>
    <property type="match status" value="1"/>
</dbReference>
<feature type="transmembrane region" description="Helical" evidence="9">
    <location>
        <begin position="96"/>
        <end position="117"/>
    </location>
</feature>
<organism evidence="11 12">
    <name type="scientific">Saccharothrix espanaensis (strain ATCC 51144 / DSM 44229 / JCM 9112 / NBRC 15066 / NRRL 15764)</name>
    <dbReference type="NCBI Taxonomy" id="1179773"/>
    <lineage>
        <taxon>Bacteria</taxon>
        <taxon>Bacillati</taxon>
        <taxon>Actinomycetota</taxon>
        <taxon>Actinomycetes</taxon>
        <taxon>Pseudonocardiales</taxon>
        <taxon>Pseudonocardiaceae</taxon>
        <taxon>Saccharothrix</taxon>
    </lineage>
</organism>
<keyword evidence="3" id="KW-0813">Transport</keyword>
<dbReference type="KEGG" id="sesp:BN6_08740"/>
<feature type="transmembrane region" description="Helical" evidence="9">
    <location>
        <begin position="198"/>
        <end position="224"/>
    </location>
</feature>
<evidence type="ECO:0000313" key="12">
    <source>
        <dbReference type="Proteomes" id="UP000006281"/>
    </source>
</evidence>
<dbReference type="BioCyc" id="SESP1179773:BN6_RS04305-MONOMER"/>
<dbReference type="GO" id="GO:0005886">
    <property type="term" value="C:plasma membrane"/>
    <property type="evidence" value="ECO:0007669"/>
    <property type="project" value="UniProtKB-SubCell"/>
</dbReference>
<dbReference type="EMBL" id="HE804045">
    <property type="protein sequence ID" value="CCH28203.1"/>
    <property type="molecule type" value="Genomic_DNA"/>
</dbReference>
<feature type="transmembrane region" description="Helical" evidence="9">
    <location>
        <begin position="44"/>
        <end position="64"/>
    </location>
</feature>
<comment type="similarity">
    <text evidence="2">Belongs to the major facilitator superfamily.</text>
</comment>
<evidence type="ECO:0000256" key="1">
    <source>
        <dbReference type="ARBA" id="ARBA00004651"/>
    </source>
</evidence>
<dbReference type="Gene3D" id="1.20.1250.20">
    <property type="entry name" value="MFS general substrate transporter like domains"/>
    <property type="match status" value="1"/>
</dbReference>
<dbReference type="Pfam" id="PF07690">
    <property type="entry name" value="MFS_1"/>
    <property type="match status" value="2"/>
</dbReference>
<feature type="transmembrane region" description="Helical" evidence="9">
    <location>
        <begin position="124"/>
        <end position="146"/>
    </location>
</feature>
<dbReference type="InterPro" id="IPR020846">
    <property type="entry name" value="MFS_dom"/>
</dbReference>
<protein>
    <submittedName>
        <fullName evidence="11">Permease, MFS-type</fullName>
    </submittedName>
</protein>
<evidence type="ECO:0000256" key="6">
    <source>
        <dbReference type="ARBA" id="ARBA00022989"/>
    </source>
</evidence>
<evidence type="ECO:0000256" key="8">
    <source>
        <dbReference type="SAM" id="MobiDB-lite"/>
    </source>
</evidence>
<dbReference type="PROSITE" id="PS50850">
    <property type="entry name" value="MFS"/>
    <property type="match status" value="1"/>
</dbReference>
<dbReference type="GO" id="GO:0022857">
    <property type="term" value="F:transmembrane transporter activity"/>
    <property type="evidence" value="ECO:0007669"/>
    <property type="project" value="InterPro"/>
</dbReference>
<evidence type="ECO:0000256" key="2">
    <source>
        <dbReference type="ARBA" id="ARBA00008335"/>
    </source>
</evidence>
<name>K0JVI4_SACES</name>
<dbReference type="STRING" id="1179773.BN6_08740"/>
<sequence length="404" mass="40448">MPSRLTTATVATGLATFALLYAPQPVLPQIAAEFDLQPGSASLAVSAATGALAVAVIPCAVLAERIGRRRVIVWSVLAAAVFGLLLPLAPTYPAFLALRVLQGLATAGIPAVAMAFLADEAKAVGAAIGALIAGNSAGGMIGRLLAGIATDWAGWRGALALVAVFSLACAAVTAVYLPTGKPTARRERGLRSAFTDRVLLAQYAVATLGVAAFISLFNVIAFRLALPPGVASLVFLAYAAGGACSALAGRLADRHGRARIALAALAVTALGAIATVPDNLAVIAAGLVVFTGGFFAVHAVASSWVGARAKAKGPASGVYLFAFYLGSSAGGTAGSTAYQAWGWSGLILLVLAWLVLAALAVTTAAHATKRQPGPPTPETTEPPATTPTALATTPAATGSRPHTT</sequence>
<accession>K0JVI4</accession>
<feature type="region of interest" description="Disordered" evidence="8">
    <location>
        <begin position="367"/>
        <end position="404"/>
    </location>
</feature>
<feature type="compositionally biased region" description="Low complexity" evidence="8">
    <location>
        <begin position="378"/>
        <end position="397"/>
    </location>
</feature>
<gene>
    <name evidence="11" type="ordered locus">BN6_08740</name>
</gene>
<evidence type="ECO:0000256" key="7">
    <source>
        <dbReference type="ARBA" id="ARBA00023136"/>
    </source>
</evidence>
<dbReference type="InterPro" id="IPR011701">
    <property type="entry name" value="MFS"/>
</dbReference>
<proteinExistence type="inferred from homology"/>
<evidence type="ECO:0000256" key="5">
    <source>
        <dbReference type="ARBA" id="ARBA00022692"/>
    </source>
</evidence>
<dbReference type="eggNOG" id="COG2814">
    <property type="taxonomic scope" value="Bacteria"/>
</dbReference>
<feature type="domain" description="Major facilitator superfamily (MFS) profile" evidence="10">
    <location>
        <begin position="1"/>
        <end position="369"/>
    </location>
</feature>
<dbReference type="PANTHER" id="PTHR43271">
    <property type="entry name" value="BLL2771 PROTEIN"/>
    <property type="match status" value="1"/>
</dbReference>
<evidence type="ECO:0000256" key="9">
    <source>
        <dbReference type="SAM" id="Phobius"/>
    </source>
</evidence>
<feature type="transmembrane region" description="Helical" evidence="9">
    <location>
        <begin position="230"/>
        <end position="248"/>
    </location>
</feature>
<reference evidence="11 12" key="1">
    <citation type="journal article" date="2012" name="BMC Genomics">
        <title>Complete genome sequence of Saccharothrix espanaensis DSM 44229T and comparison to the other completely sequenced Pseudonocardiaceae.</title>
        <authorList>
            <person name="Strobel T."/>
            <person name="Al-Dilaimi A."/>
            <person name="Blom J."/>
            <person name="Gessner A."/>
            <person name="Kalinowski J."/>
            <person name="Luzhetska M."/>
            <person name="Puhler A."/>
            <person name="Szczepanowski R."/>
            <person name="Bechthold A."/>
            <person name="Ruckert C."/>
        </authorList>
    </citation>
    <scope>NUCLEOTIDE SEQUENCE [LARGE SCALE GENOMIC DNA]</scope>
    <source>
        <strain evidence="12">ATCC 51144 / DSM 44229 / JCM 9112 / NBRC 15066 / NRRL 15764</strain>
    </source>
</reference>
<feature type="transmembrane region" description="Helical" evidence="9">
    <location>
        <begin position="260"/>
        <end position="276"/>
    </location>
</feature>
<keyword evidence="6 9" id="KW-1133">Transmembrane helix</keyword>
<evidence type="ECO:0000313" key="11">
    <source>
        <dbReference type="EMBL" id="CCH28203.1"/>
    </source>
</evidence>
<keyword evidence="4" id="KW-1003">Cell membrane</keyword>
<dbReference type="PANTHER" id="PTHR43271:SF1">
    <property type="entry name" value="INNER MEMBRANE TRANSPORT PROTEIN YNFM"/>
    <property type="match status" value="1"/>
</dbReference>
<evidence type="ECO:0000259" key="10">
    <source>
        <dbReference type="PROSITE" id="PS50850"/>
    </source>
</evidence>
<evidence type="ECO:0000256" key="4">
    <source>
        <dbReference type="ARBA" id="ARBA00022475"/>
    </source>
</evidence>